<keyword evidence="4" id="KW-1185">Reference proteome</keyword>
<dbReference type="Proteomes" id="UP001326715">
    <property type="component" value="Chromosome"/>
</dbReference>
<proteinExistence type="predicted"/>
<protein>
    <submittedName>
        <fullName evidence="1">Uncharacterized protein</fullName>
    </submittedName>
</protein>
<dbReference type="RefSeq" id="WP_072363353.1">
    <property type="nucleotide sequence ID" value="NZ_CBHWAX010000112.1"/>
</dbReference>
<evidence type="ECO:0000313" key="1">
    <source>
        <dbReference type="EMBL" id="SFW76484.1"/>
    </source>
</evidence>
<dbReference type="STRING" id="1004.SAMN05661012_04364"/>
<dbReference type="EMBL" id="CP140154">
    <property type="protein sequence ID" value="WQG90365.1"/>
    <property type="molecule type" value="Genomic_DNA"/>
</dbReference>
<gene>
    <name evidence="1" type="ORF">SAMN05661012_04364</name>
    <name evidence="2" type="ORF">SR876_02565</name>
</gene>
<dbReference type="AlphaFoldDB" id="A0A1K1RXC0"/>
<evidence type="ECO:0000313" key="3">
    <source>
        <dbReference type="Proteomes" id="UP000183788"/>
    </source>
</evidence>
<reference evidence="2 4" key="2">
    <citation type="submission" date="2023-11" db="EMBL/GenBank/DDBJ databases">
        <title>MicrobeMod: A computational toolkit for identifying prokaryotic methylation and restriction-modification with nanopore sequencing.</title>
        <authorList>
            <person name="Crits-Christoph A."/>
            <person name="Kang S.C."/>
            <person name="Lee H."/>
            <person name="Ostrov N."/>
        </authorList>
    </citation>
    <scope>NUCLEOTIDE SEQUENCE [LARGE SCALE GENOMIC DNA]</scope>
    <source>
        <strain evidence="2 4">ATCC 23090</strain>
    </source>
</reference>
<evidence type="ECO:0000313" key="4">
    <source>
        <dbReference type="Proteomes" id="UP001326715"/>
    </source>
</evidence>
<dbReference type="Proteomes" id="UP000183788">
    <property type="component" value="Unassembled WGS sequence"/>
</dbReference>
<reference evidence="1 3" key="1">
    <citation type="submission" date="2016-11" db="EMBL/GenBank/DDBJ databases">
        <authorList>
            <person name="Jaros S."/>
            <person name="Januszkiewicz K."/>
            <person name="Wedrychowicz H."/>
        </authorList>
    </citation>
    <scope>NUCLEOTIDE SEQUENCE [LARGE SCALE GENOMIC DNA]</scope>
    <source>
        <strain evidence="1 3">DSM 784</strain>
    </source>
</reference>
<dbReference type="OrthoDB" id="1159314at2"/>
<evidence type="ECO:0000313" key="2">
    <source>
        <dbReference type="EMBL" id="WQG90365.1"/>
    </source>
</evidence>
<accession>A0A1K1RXC0</accession>
<organism evidence="1 3">
    <name type="scientific">Chitinophaga sancti</name>
    <dbReference type="NCBI Taxonomy" id="1004"/>
    <lineage>
        <taxon>Bacteria</taxon>
        <taxon>Pseudomonadati</taxon>
        <taxon>Bacteroidota</taxon>
        <taxon>Chitinophagia</taxon>
        <taxon>Chitinophagales</taxon>
        <taxon>Chitinophagaceae</taxon>
        <taxon>Chitinophaga</taxon>
    </lineage>
</organism>
<name>A0A1K1RXC0_9BACT</name>
<sequence>MKNDEPQPDVILIKKAAVASPASQRLLVELDNTTLYSCSVAIVYYDGDTVTVNYKGLPGNQPQTYKNFVAIWEASMIPWTVPPLAMAEIGQNNEQGSMTISGVTITRSAYIVGYSVGPDISNICCSSVISIGGLLAAPTQTSISLNYIGINSLSIHYQTLGGYQPMKYNNWIGLWKGFASPYSAGAPLATVDIDSNANEGSIGINNVPLGINTNYTLIYFMGKENPMAAAILNFSTSTTTS</sequence>
<dbReference type="EMBL" id="FPIZ01000015">
    <property type="protein sequence ID" value="SFW76484.1"/>
    <property type="molecule type" value="Genomic_DNA"/>
</dbReference>